<evidence type="ECO:0000313" key="1">
    <source>
        <dbReference type="EMBL" id="QEQ95066.1"/>
    </source>
</evidence>
<evidence type="ECO:0000313" key="2">
    <source>
        <dbReference type="Proteomes" id="UP000326545"/>
    </source>
</evidence>
<dbReference type="EMBL" id="MN184887">
    <property type="protein sequence ID" value="QEQ95066.1"/>
    <property type="molecule type" value="Genomic_DNA"/>
</dbReference>
<dbReference type="Proteomes" id="UP000326545">
    <property type="component" value="Segment"/>
</dbReference>
<accession>A0A5J6DBT1</accession>
<proteinExistence type="predicted"/>
<gene>
    <name evidence="1" type="ORF">pEpSNUABM01_240</name>
</gene>
<name>A0A5J6DBT1_9CAUD</name>
<organism evidence="1 2">
    <name type="scientific">Erwinia phage pEp_SNUABM_01</name>
    <dbReference type="NCBI Taxonomy" id="2601643"/>
    <lineage>
        <taxon>Viruses</taxon>
        <taxon>Duplodnaviria</taxon>
        <taxon>Heunggongvirae</taxon>
        <taxon>Uroviricota</taxon>
        <taxon>Caudoviricetes</taxon>
        <taxon>Vequintavirinae</taxon>
        <taxon>Henunavirus</taxon>
        <taxon>Henunavirus SNUABM01</taxon>
    </lineage>
</organism>
<reference evidence="1 2" key="1">
    <citation type="submission" date="2019-07" db="EMBL/GenBank/DDBJ databases">
        <title>Complete genome sequence of bacteriophages infecting Erwinia pyrifoliae.</title>
        <authorList>
            <person name="Kim S.G."/>
            <person name="Park S.C."/>
        </authorList>
    </citation>
    <scope>NUCLEOTIDE SEQUENCE [LARGE SCALE GENOMIC DNA]</scope>
</reference>
<protein>
    <submittedName>
        <fullName evidence="1">Uncharacterized protein</fullName>
    </submittedName>
</protein>
<sequence>MLIKVVDADWRGELQSIQANATYQLPRKGELVSFDSRLYVVTEVTHNLAEGRVTVTVEQQY</sequence>
<keyword evidence="2" id="KW-1185">Reference proteome</keyword>